<protein>
    <submittedName>
        <fullName evidence="2">Uncharacterized protein</fullName>
    </submittedName>
</protein>
<evidence type="ECO:0000313" key="2">
    <source>
        <dbReference type="EMBL" id="KAJ8895394.1"/>
    </source>
</evidence>
<feature type="compositionally biased region" description="Pro residues" evidence="1">
    <location>
        <begin position="160"/>
        <end position="170"/>
    </location>
</feature>
<name>A0ABQ9IFG2_9NEOP</name>
<feature type="region of interest" description="Disordered" evidence="1">
    <location>
        <begin position="143"/>
        <end position="171"/>
    </location>
</feature>
<feature type="compositionally biased region" description="Basic and acidic residues" evidence="1">
    <location>
        <begin position="245"/>
        <end position="255"/>
    </location>
</feature>
<dbReference type="Proteomes" id="UP001159363">
    <property type="component" value="Chromosome 1"/>
</dbReference>
<keyword evidence="3" id="KW-1185">Reference proteome</keyword>
<reference evidence="2 3" key="1">
    <citation type="submission" date="2023-02" db="EMBL/GenBank/DDBJ databases">
        <title>LHISI_Scaffold_Assembly.</title>
        <authorList>
            <person name="Stuart O.P."/>
            <person name="Cleave R."/>
            <person name="Magrath M.J.L."/>
            <person name="Mikheyev A.S."/>
        </authorList>
    </citation>
    <scope>NUCLEOTIDE SEQUENCE [LARGE SCALE GENOMIC DNA]</scope>
    <source>
        <strain evidence="2">Daus_M_001</strain>
        <tissue evidence="2">Leg muscle</tissue>
    </source>
</reference>
<proteinExistence type="predicted"/>
<organism evidence="2 3">
    <name type="scientific">Dryococelus australis</name>
    <dbReference type="NCBI Taxonomy" id="614101"/>
    <lineage>
        <taxon>Eukaryota</taxon>
        <taxon>Metazoa</taxon>
        <taxon>Ecdysozoa</taxon>
        <taxon>Arthropoda</taxon>
        <taxon>Hexapoda</taxon>
        <taxon>Insecta</taxon>
        <taxon>Pterygota</taxon>
        <taxon>Neoptera</taxon>
        <taxon>Polyneoptera</taxon>
        <taxon>Phasmatodea</taxon>
        <taxon>Verophasmatodea</taxon>
        <taxon>Anareolatae</taxon>
        <taxon>Phasmatidae</taxon>
        <taxon>Eurycanthinae</taxon>
        <taxon>Dryococelus</taxon>
    </lineage>
</organism>
<evidence type="ECO:0000313" key="3">
    <source>
        <dbReference type="Proteomes" id="UP001159363"/>
    </source>
</evidence>
<feature type="region of interest" description="Disordered" evidence="1">
    <location>
        <begin position="208"/>
        <end position="255"/>
    </location>
</feature>
<feature type="compositionally biased region" description="Basic and acidic residues" evidence="1">
    <location>
        <begin position="1"/>
        <end position="19"/>
    </location>
</feature>
<evidence type="ECO:0000256" key="1">
    <source>
        <dbReference type="SAM" id="MobiDB-lite"/>
    </source>
</evidence>
<comment type="caution">
    <text evidence="2">The sequence shown here is derived from an EMBL/GenBank/DDBJ whole genome shotgun (WGS) entry which is preliminary data.</text>
</comment>
<feature type="region of interest" description="Disordered" evidence="1">
    <location>
        <begin position="1"/>
        <end position="45"/>
    </location>
</feature>
<sequence length="448" mass="50134">MERRRNEMAGKREIPEKTRRPAASSGTIPTCENPVTRPGIEPGPPWWEASRITTLPPWPRRRWCLEIIWESLTRVVEADGLLRGHRRQRLGRRRAPPGGRRVEAVAVRQRVLAGVVAVDVGQPLQMVQPGLVVVVGGEDCTHTNIGQRRRTKPTRLPLQPQRPAPRPPQPLATGYEFTLLVSLRFVQAAKAPAAPRLNPLDDYARAAGDEGRSGRRVRVNSVDTCGGTRPGGGQLRELAGQGQQRPEDAARPGRDAVRRPHVVRPCNKAHLLSTPQRLNTRQTAHSSFAHAPNIDLPSKQPARWCRWSRALTFKGSDVGLPELRFPLDRLVPANHVQVISQHGGARSLTRSRLVKPLQHKSKTLLELELELKSSHAAARDVQNPRYLPVTGQTGLPYKPRNGQCQMYTIRKLPTLREWVYQDSVLCDVIKPRSRKREHERALSGPAET</sequence>
<accession>A0ABQ9IFG2</accession>
<dbReference type="EMBL" id="JARBHB010000001">
    <property type="protein sequence ID" value="KAJ8895394.1"/>
    <property type="molecule type" value="Genomic_DNA"/>
</dbReference>
<gene>
    <name evidence="2" type="ORF">PR048_000726</name>
</gene>